<evidence type="ECO:0000313" key="1">
    <source>
        <dbReference type="EMBL" id="QDY76957.1"/>
    </source>
</evidence>
<evidence type="ECO:0000313" key="2">
    <source>
        <dbReference type="Proteomes" id="UP000320580"/>
    </source>
</evidence>
<protein>
    <recommendedName>
        <fullName evidence="3">Type II toxin-antitoxin system RelE/ParE family toxin</fullName>
    </recommendedName>
</protein>
<gene>
    <name evidence="1" type="ORF">FQU76_10965</name>
</gene>
<keyword evidence="2" id="KW-1185">Reference proteome</keyword>
<accession>A0A5B8J6K3</accession>
<dbReference type="RefSeq" id="WP_146480247.1">
    <property type="nucleotide sequence ID" value="NZ_CP042266.1"/>
</dbReference>
<evidence type="ECO:0008006" key="3">
    <source>
        <dbReference type="Google" id="ProtNLM"/>
    </source>
</evidence>
<dbReference type="KEGG" id="sqz:FQU76_10965"/>
<reference evidence="1 2" key="1">
    <citation type="submission" date="2019-07" db="EMBL/GenBank/DDBJ databases">
        <authorList>
            <person name="Zhu P."/>
        </authorList>
    </citation>
    <scope>NUCLEOTIDE SEQUENCE [LARGE SCALE GENOMIC DNA]</scope>
    <source>
        <strain evidence="1 2">SSL-25</strain>
    </source>
</reference>
<sequence length="85" mass="9393">MSRYRITYAGEAEKVYRQMNPQFRVQFDTAMQTTLAKDPYGHGSAPANPGREPDRRLATIAGAIVRYYIAGPPALVVTAVKIIHG</sequence>
<dbReference type="OrthoDB" id="4350849at2"/>
<organism evidence="1 2">
    <name type="scientific">Streptomyces qinzhouensis</name>
    <dbReference type="NCBI Taxonomy" id="2599401"/>
    <lineage>
        <taxon>Bacteria</taxon>
        <taxon>Bacillati</taxon>
        <taxon>Actinomycetota</taxon>
        <taxon>Actinomycetes</taxon>
        <taxon>Kitasatosporales</taxon>
        <taxon>Streptomycetaceae</taxon>
        <taxon>Streptomyces</taxon>
    </lineage>
</organism>
<dbReference type="Proteomes" id="UP000320580">
    <property type="component" value="Chromosome"/>
</dbReference>
<dbReference type="EMBL" id="CP042266">
    <property type="protein sequence ID" value="QDY76957.1"/>
    <property type="molecule type" value="Genomic_DNA"/>
</dbReference>
<proteinExistence type="predicted"/>
<name>A0A5B8J6K3_9ACTN</name>
<dbReference type="AlphaFoldDB" id="A0A5B8J6K3"/>